<dbReference type="CDD" id="cd00085">
    <property type="entry name" value="HNHc"/>
    <property type="match status" value="1"/>
</dbReference>
<reference evidence="3" key="1">
    <citation type="submission" date="2018-12" db="EMBL/GenBank/DDBJ databases">
        <title>Tengunoibacter tsumagoiensis gen. nov., sp. nov., Dictyobacter kobayashii sp. nov., D. alpinus sp. nov., and D. joshuensis sp. nov. and description of Dictyobacteraceae fam. nov. within the order Ktedonobacterales isolated from Tengu-no-mugimeshi.</title>
        <authorList>
            <person name="Wang C.M."/>
            <person name="Zheng Y."/>
            <person name="Sakai Y."/>
            <person name="Toyoda A."/>
            <person name="Minakuchi Y."/>
            <person name="Abe K."/>
            <person name="Yokota A."/>
            <person name="Yabe S."/>
        </authorList>
    </citation>
    <scope>NUCLEOTIDE SEQUENCE [LARGE SCALE GENOMIC DNA]</scope>
    <source>
        <strain evidence="3">Uno11</strain>
    </source>
</reference>
<feature type="domain" description="HNH nuclease" evidence="1">
    <location>
        <begin position="25"/>
        <end position="74"/>
    </location>
</feature>
<name>A0A402APS4_9CHLR</name>
<dbReference type="SMART" id="SM00507">
    <property type="entry name" value="HNHc"/>
    <property type="match status" value="1"/>
</dbReference>
<sequence length="198" mass="23092">MKILRPSVMAAREWFKERDPEEWRRIRKQALERDGYTCVYCALSCRRFMQVNHIGAEDDHRLENLETVCPACHSVMHLGINTLQGVITLFECKPALTNMAEIVCATRSMVNKGYDWDEIEVHTYGQFRRTAGRIYEKADSLAIANQLVSSIQAPDFRAYLPEGLAVVFHEEGTWNNFLERTWKWQCITGSRYRKEPRS</sequence>
<dbReference type="AlphaFoldDB" id="A0A402APS4"/>
<evidence type="ECO:0000313" key="2">
    <source>
        <dbReference type="EMBL" id="GCE21117.1"/>
    </source>
</evidence>
<comment type="caution">
    <text evidence="2">The sequence shown here is derived from an EMBL/GenBank/DDBJ whole genome shotgun (WGS) entry which is preliminary data.</text>
</comment>
<dbReference type="RefSeq" id="WP_126552667.1">
    <property type="nucleotide sequence ID" value="NZ_BIFS01000001.1"/>
</dbReference>
<dbReference type="EMBL" id="BIFS01000001">
    <property type="protein sequence ID" value="GCE21117.1"/>
    <property type="molecule type" value="Genomic_DNA"/>
</dbReference>
<proteinExistence type="predicted"/>
<gene>
    <name evidence="2" type="ORF">KDK_49170</name>
</gene>
<evidence type="ECO:0000313" key="3">
    <source>
        <dbReference type="Proteomes" id="UP000287188"/>
    </source>
</evidence>
<dbReference type="InterPro" id="IPR003615">
    <property type="entry name" value="HNH_nuc"/>
</dbReference>
<evidence type="ECO:0000259" key="1">
    <source>
        <dbReference type="SMART" id="SM00507"/>
    </source>
</evidence>
<protein>
    <recommendedName>
        <fullName evidence="1">HNH nuclease domain-containing protein</fullName>
    </recommendedName>
</protein>
<dbReference type="OrthoDB" id="9779761at2"/>
<keyword evidence="3" id="KW-1185">Reference proteome</keyword>
<accession>A0A402APS4</accession>
<dbReference type="Gene3D" id="1.10.30.50">
    <property type="match status" value="1"/>
</dbReference>
<dbReference type="Proteomes" id="UP000287188">
    <property type="component" value="Unassembled WGS sequence"/>
</dbReference>
<organism evidence="2 3">
    <name type="scientific">Dictyobacter kobayashii</name>
    <dbReference type="NCBI Taxonomy" id="2014872"/>
    <lineage>
        <taxon>Bacteria</taxon>
        <taxon>Bacillati</taxon>
        <taxon>Chloroflexota</taxon>
        <taxon>Ktedonobacteria</taxon>
        <taxon>Ktedonobacterales</taxon>
        <taxon>Dictyobacteraceae</taxon>
        <taxon>Dictyobacter</taxon>
    </lineage>
</organism>